<evidence type="ECO:0000313" key="3">
    <source>
        <dbReference type="Proteomes" id="UP000242181"/>
    </source>
</evidence>
<feature type="region of interest" description="Disordered" evidence="1">
    <location>
        <begin position="22"/>
        <end position="44"/>
    </location>
</feature>
<keyword evidence="3" id="KW-1185">Reference proteome</keyword>
<comment type="caution">
    <text evidence="2">The sequence shown here is derived from an EMBL/GenBank/DDBJ whole genome shotgun (WGS) entry which is preliminary data.</text>
</comment>
<dbReference type="Proteomes" id="UP000242181">
    <property type="component" value="Unassembled WGS sequence"/>
</dbReference>
<dbReference type="EMBL" id="PXYH01000001">
    <property type="protein sequence ID" value="PSJ48450.1"/>
    <property type="molecule type" value="Genomic_DNA"/>
</dbReference>
<gene>
    <name evidence="2" type="ORF">C7I36_01110</name>
</gene>
<dbReference type="AlphaFoldDB" id="A0A2P7RE16"/>
<evidence type="ECO:0000256" key="1">
    <source>
        <dbReference type="SAM" id="MobiDB-lite"/>
    </source>
</evidence>
<proteinExistence type="predicted"/>
<reference evidence="2 3" key="1">
    <citation type="submission" date="2018-03" db="EMBL/GenBank/DDBJ databases">
        <title>The draft genome of Zobellella taiwanensis JCM 13381.</title>
        <authorList>
            <person name="Liu L."/>
            <person name="Li L."/>
            <person name="Wang T."/>
            <person name="Zhang X."/>
            <person name="Liang L."/>
        </authorList>
    </citation>
    <scope>NUCLEOTIDE SEQUENCE [LARGE SCALE GENOMIC DNA]</scope>
    <source>
        <strain evidence="2 3">JCM 13381</strain>
    </source>
</reference>
<accession>A0A2P7RE16</accession>
<sequence>MPWMASAERYRDELEACREVGPLADPLRNGQRDQNHTQRAPRRPFCLRFPPTALKCPSLFTRSQPTRTKQGHNL</sequence>
<name>A0A2P7RE16_9GAMM</name>
<protein>
    <submittedName>
        <fullName evidence="2">Uncharacterized protein</fullName>
    </submittedName>
</protein>
<organism evidence="2 3">
    <name type="scientific">Zobellella taiwanensis</name>
    <dbReference type="NCBI Taxonomy" id="347535"/>
    <lineage>
        <taxon>Bacteria</taxon>
        <taxon>Pseudomonadati</taxon>
        <taxon>Pseudomonadota</taxon>
        <taxon>Gammaproteobacteria</taxon>
        <taxon>Aeromonadales</taxon>
        <taxon>Aeromonadaceae</taxon>
        <taxon>Zobellella</taxon>
    </lineage>
</organism>
<evidence type="ECO:0000313" key="2">
    <source>
        <dbReference type="EMBL" id="PSJ48450.1"/>
    </source>
</evidence>